<reference evidence="2 3" key="1">
    <citation type="submission" date="2018-06" db="EMBL/GenBank/DDBJ databases">
        <title>Mucibacter soli gen. nov., sp. nov., a new member of the family Chitinophagaceae producing mucin.</title>
        <authorList>
            <person name="Kim M.-K."/>
            <person name="Park S."/>
            <person name="Kim T.-S."/>
            <person name="Joung Y."/>
            <person name="Han J.-H."/>
            <person name="Kim S.B."/>
        </authorList>
    </citation>
    <scope>NUCLEOTIDE SEQUENCE [LARGE SCALE GENOMIC DNA]</scope>
    <source>
        <strain evidence="2 3">R1-15</strain>
    </source>
</reference>
<accession>A0A2W2A784</accession>
<name>A0A2W2A784_9BACT</name>
<dbReference type="AlphaFoldDB" id="A0A2W2A784"/>
<sequence length="103" mass="11305">MKETTFFRSFGAVIALCLFFHSSGAQIKECDGRHSIARPNKSWSPLSGTGLQHALANASRQHFDAKQAEAVIKKQNSNVAVSGWGIGYFEAPKPKGRKLMAKR</sequence>
<evidence type="ECO:0000313" key="3">
    <source>
        <dbReference type="Proteomes" id="UP000248745"/>
    </source>
</evidence>
<protein>
    <submittedName>
        <fullName evidence="2">Uncharacterized protein</fullName>
    </submittedName>
</protein>
<dbReference type="RefSeq" id="WP_111000643.1">
    <property type="nucleotide sequence ID" value="NZ_QKTW01000026.1"/>
</dbReference>
<dbReference type="EMBL" id="QKTW01000026">
    <property type="protein sequence ID" value="PZF71175.1"/>
    <property type="molecule type" value="Genomic_DNA"/>
</dbReference>
<keyword evidence="1" id="KW-0732">Signal</keyword>
<evidence type="ECO:0000256" key="1">
    <source>
        <dbReference type="SAM" id="SignalP"/>
    </source>
</evidence>
<gene>
    <name evidence="2" type="ORF">DN068_19560</name>
</gene>
<evidence type="ECO:0000313" key="2">
    <source>
        <dbReference type="EMBL" id="PZF71175.1"/>
    </source>
</evidence>
<keyword evidence="3" id="KW-1185">Reference proteome</keyword>
<dbReference type="Proteomes" id="UP000248745">
    <property type="component" value="Unassembled WGS sequence"/>
</dbReference>
<organism evidence="2 3">
    <name type="scientific">Taibaiella soli</name>
    <dbReference type="NCBI Taxonomy" id="1649169"/>
    <lineage>
        <taxon>Bacteria</taxon>
        <taxon>Pseudomonadati</taxon>
        <taxon>Bacteroidota</taxon>
        <taxon>Chitinophagia</taxon>
        <taxon>Chitinophagales</taxon>
        <taxon>Chitinophagaceae</taxon>
        <taxon>Taibaiella</taxon>
    </lineage>
</organism>
<feature type="chain" id="PRO_5015937808" evidence="1">
    <location>
        <begin position="28"/>
        <end position="103"/>
    </location>
</feature>
<feature type="signal peptide" evidence="1">
    <location>
        <begin position="1"/>
        <end position="27"/>
    </location>
</feature>
<proteinExistence type="predicted"/>
<comment type="caution">
    <text evidence="2">The sequence shown here is derived from an EMBL/GenBank/DDBJ whole genome shotgun (WGS) entry which is preliminary data.</text>
</comment>